<protein>
    <submittedName>
        <fullName evidence="6">Type I restriction system specificity protein</fullName>
    </submittedName>
</protein>
<keyword evidence="7" id="KW-1185">Reference proteome</keyword>
<dbReference type="InterPro" id="IPR044946">
    <property type="entry name" value="Restrct_endonuc_typeI_TRD_sf"/>
</dbReference>
<evidence type="ECO:0000313" key="6">
    <source>
        <dbReference type="EMBL" id="GAK49975.1"/>
    </source>
</evidence>
<gene>
    <name evidence="6" type="ORF">U14_01200</name>
</gene>
<sequence length="426" mass="48623">MSEWKECKLGELISEGLAELQTGPFGTMFNASEYTNHGIPFIAVQDIGENKIVSNKLKFIGTETVKRLAKYRVVTNDIIFGRKGSIDRRALITEKEDGWIQGSDCIRLRFGDSIDAKFISYQLGSNKLKEWLIRHSHGATMPSLNQEILSLLPFSLPPLPEQRAIAGVLSSLDDKIDLLHRQNATLEALAETLFRQWFVEEAAADWEEQTLSSIAEHKRVNVQPNKNPVIMYHHYSIPAFDEKNEPTLESGAEIQSNKYMVFPDTILISKLNPRFPRIWAIPSVIEDNSICSTEFQVILPTDARWYGFIYCLLKSKQVIDELESASGGTSGSHQRVKPEDIFNIQFQMPDKERLAKFDVITRDFWPKINANRKQIRTLERLRETLLPKLMRGEVRVGAPSNLSDRADLSDKADKADMSDEEKRRNR</sequence>
<accession>A0A0S6VRV2</accession>
<dbReference type="GO" id="GO:0003677">
    <property type="term" value="F:DNA binding"/>
    <property type="evidence" value="ECO:0007669"/>
    <property type="project" value="UniProtKB-KW"/>
</dbReference>
<reference evidence="6" key="1">
    <citation type="journal article" date="2015" name="PeerJ">
        <title>First genomic representation of candidate bacterial phylum KSB3 points to enhanced environmental sensing as a trigger of wastewater bulking.</title>
        <authorList>
            <person name="Sekiguchi Y."/>
            <person name="Ohashi A."/>
            <person name="Parks D.H."/>
            <person name="Yamauchi T."/>
            <person name="Tyson G.W."/>
            <person name="Hugenholtz P."/>
        </authorList>
    </citation>
    <scope>NUCLEOTIDE SEQUENCE [LARGE SCALE GENOMIC DNA]</scope>
</reference>
<dbReference type="InterPro" id="IPR052021">
    <property type="entry name" value="Type-I_RS_S_subunit"/>
</dbReference>
<dbReference type="EMBL" id="DF820455">
    <property type="protein sequence ID" value="GAK49975.1"/>
    <property type="molecule type" value="Genomic_DNA"/>
</dbReference>
<dbReference type="AlphaFoldDB" id="A0A0S6VRV2"/>
<keyword evidence="3" id="KW-0238">DNA-binding</keyword>
<dbReference type="PANTHER" id="PTHR30408:SF13">
    <property type="entry name" value="TYPE I RESTRICTION ENZYME HINDI SPECIFICITY SUBUNIT"/>
    <property type="match status" value="1"/>
</dbReference>
<evidence type="ECO:0000259" key="5">
    <source>
        <dbReference type="Pfam" id="PF01420"/>
    </source>
</evidence>
<feature type="compositionally biased region" description="Basic and acidic residues" evidence="4">
    <location>
        <begin position="404"/>
        <end position="426"/>
    </location>
</feature>
<dbReference type="SUPFAM" id="SSF116734">
    <property type="entry name" value="DNA methylase specificity domain"/>
    <property type="match status" value="2"/>
</dbReference>
<dbReference type="GO" id="GO:0009307">
    <property type="term" value="P:DNA restriction-modification system"/>
    <property type="evidence" value="ECO:0007669"/>
    <property type="project" value="UniProtKB-KW"/>
</dbReference>
<comment type="similarity">
    <text evidence="1">Belongs to the type-I restriction system S methylase family.</text>
</comment>
<feature type="region of interest" description="Disordered" evidence="4">
    <location>
        <begin position="399"/>
        <end position="426"/>
    </location>
</feature>
<evidence type="ECO:0000313" key="7">
    <source>
        <dbReference type="Proteomes" id="UP000030700"/>
    </source>
</evidence>
<dbReference type="InterPro" id="IPR000055">
    <property type="entry name" value="Restrct_endonuc_typeI_TRD"/>
</dbReference>
<dbReference type="Proteomes" id="UP000030700">
    <property type="component" value="Unassembled WGS sequence"/>
</dbReference>
<proteinExistence type="inferred from homology"/>
<dbReference type="Pfam" id="PF01420">
    <property type="entry name" value="Methylase_S"/>
    <property type="match status" value="1"/>
</dbReference>
<dbReference type="PANTHER" id="PTHR30408">
    <property type="entry name" value="TYPE-1 RESTRICTION ENZYME ECOKI SPECIFICITY PROTEIN"/>
    <property type="match status" value="1"/>
</dbReference>
<feature type="domain" description="Type I restriction modification DNA specificity" evidence="5">
    <location>
        <begin position="1"/>
        <end position="187"/>
    </location>
</feature>
<evidence type="ECO:0000256" key="2">
    <source>
        <dbReference type="ARBA" id="ARBA00022747"/>
    </source>
</evidence>
<keyword evidence="2" id="KW-0680">Restriction system</keyword>
<evidence type="ECO:0000256" key="4">
    <source>
        <dbReference type="SAM" id="MobiDB-lite"/>
    </source>
</evidence>
<dbReference type="HOGENOM" id="CLU_021095_2_2_0"/>
<organism evidence="6">
    <name type="scientific">Candidatus Moduliflexus flocculans</name>
    <dbReference type="NCBI Taxonomy" id="1499966"/>
    <lineage>
        <taxon>Bacteria</taxon>
        <taxon>Candidatus Moduliflexota</taxon>
        <taxon>Candidatus Moduliflexia</taxon>
        <taxon>Candidatus Moduliflexales</taxon>
        <taxon>Candidatus Moduliflexaceae</taxon>
    </lineage>
</organism>
<evidence type="ECO:0000256" key="1">
    <source>
        <dbReference type="ARBA" id="ARBA00010923"/>
    </source>
</evidence>
<dbReference type="Gene3D" id="3.90.220.20">
    <property type="entry name" value="DNA methylase specificity domains"/>
    <property type="match status" value="2"/>
</dbReference>
<evidence type="ECO:0000256" key="3">
    <source>
        <dbReference type="ARBA" id="ARBA00023125"/>
    </source>
</evidence>
<name>A0A0S6VRV2_9BACT</name>
<dbReference type="STRING" id="1499966.U14_01200"/>